<keyword evidence="9" id="KW-0238">DNA-binding</keyword>
<dbReference type="EMBL" id="KV417508">
    <property type="protein sequence ID" value="KZP27630.1"/>
    <property type="molecule type" value="Genomic_DNA"/>
</dbReference>
<dbReference type="GO" id="GO:0003677">
    <property type="term" value="F:DNA binding"/>
    <property type="evidence" value="ECO:0007669"/>
    <property type="project" value="UniProtKB-KW"/>
</dbReference>
<dbReference type="Gene3D" id="1.10.150.110">
    <property type="entry name" value="DNA polymerase beta, N-terminal domain-like"/>
    <property type="match status" value="1"/>
</dbReference>
<dbReference type="SUPFAM" id="SSF81585">
    <property type="entry name" value="PsbU/PolX domain-like"/>
    <property type="match status" value="1"/>
</dbReference>
<evidence type="ECO:0000313" key="15">
    <source>
        <dbReference type="Proteomes" id="UP000076532"/>
    </source>
</evidence>
<dbReference type="InterPro" id="IPR018944">
    <property type="entry name" value="DNA_pol_lambd_fingers_domain"/>
</dbReference>
<evidence type="ECO:0000256" key="7">
    <source>
        <dbReference type="ARBA" id="ARBA00022763"/>
    </source>
</evidence>
<dbReference type="GO" id="GO:0006303">
    <property type="term" value="P:double-strand break repair via nonhomologous end joining"/>
    <property type="evidence" value="ECO:0007669"/>
    <property type="project" value="TreeGrafter"/>
</dbReference>
<evidence type="ECO:0000256" key="12">
    <source>
        <dbReference type="SAM" id="MobiDB-lite"/>
    </source>
</evidence>
<keyword evidence="7" id="KW-0227">DNA damage</keyword>
<feature type="compositionally biased region" description="Low complexity" evidence="12">
    <location>
        <begin position="1"/>
        <end position="19"/>
    </location>
</feature>
<keyword evidence="5" id="KW-0548">Nucleotidyltransferase</keyword>
<dbReference type="STRING" id="436010.A0A166QWC5"/>
<dbReference type="FunFam" id="3.30.210.10:FF:000005">
    <property type="entry name" value="DNA polymerase IV"/>
    <property type="match status" value="1"/>
</dbReference>
<name>A0A166QWC5_9AGAM</name>
<accession>A0A166QWC5</accession>
<dbReference type="SUPFAM" id="SSF47802">
    <property type="entry name" value="DNA polymerase beta, N-terminal domain-like"/>
    <property type="match status" value="1"/>
</dbReference>
<keyword evidence="10" id="KW-0234">DNA repair</keyword>
<organism evidence="14 15">
    <name type="scientific">Athelia psychrophila</name>
    <dbReference type="NCBI Taxonomy" id="1759441"/>
    <lineage>
        <taxon>Eukaryota</taxon>
        <taxon>Fungi</taxon>
        <taxon>Dikarya</taxon>
        <taxon>Basidiomycota</taxon>
        <taxon>Agaricomycotina</taxon>
        <taxon>Agaricomycetes</taxon>
        <taxon>Agaricomycetidae</taxon>
        <taxon>Atheliales</taxon>
        <taxon>Atheliaceae</taxon>
        <taxon>Athelia</taxon>
    </lineage>
</organism>
<evidence type="ECO:0000256" key="1">
    <source>
        <dbReference type="ARBA" id="ARBA00008323"/>
    </source>
</evidence>
<keyword evidence="4" id="KW-0808">Transferase</keyword>
<feature type="region of interest" description="Disordered" evidence="12">
    <location>
        <begin position="1"/>
        <end position="32"/>
    </location>
</feature>
<evidence type="ECO:0000256" key="9">
    <source>
        <dbReference type="ARBA" id="ARBA00023125"/>
    </source>
</evidence>
<dbReference type="EC" id="2.7.7.7" evidence="2"/>
<evidence type="ECO:0000256" key="4">
    <source>
        <dbReference type="ARBA" id="ARBA00022679"/>
    </source>
</evidence>
<dbReference type="CDD" id="cd00141">
    <property type="entry name" value="NT_POLXc"/>
    <property type="match status" value="1"/>
</dbReference>
<dbReference type="Gene3D" id="1.10.150.20">
    <property type="entry name" value="5' to 3' exonuclease, C-terminal subdomain"/>
    <property type="match status" value="1"/>
</dbReference>
<keyword evidence="15" id="KW-1185">Reference proteome</keyword>
<dbReference type="SMART" id="SM00483">
    <property type="entry name" value="POLXc"/>
    <property type="match status" value="1"/>
</dbReference>
<dbReference type="InterPro" id="IPR028207">
    <property type="entry name" value="DNA_pol_B_palm_palm"/>
</dbReference>
<dbReference type="PANTHER" id="PTHR11276">
    <property type="entry name" value="DNA POLYMERASE TYPE-X FAMILY MEMBER"/>
    <property type="match status" value="1"/>
</dbReference>
<evidence type="ECO:0000256" key="11">
    <source>
        <dbReference type="ARBA" id="ARBA00049244"/>
    </source>
</evidence>
<dbReference type="GO" id="GO:0003887">
    <property type="term" value="F:DNA-directed DNA polymerase activity"/>
    <property type="evidence" value="ECO:0007669"/>
    <property type="project" value="UniProtKB-KW"/>
</dbReference>
<sequence length="571" mass="63159">MPFKRPSPTRNSSSNVSSRAPKHPRTSLSGGCTNDRISTIAIYILQTKLDSNTTNRLFSIAESEEVYISQDSDSASGTSDGVRFELCHEIDEAEVIITAVHMRKRLERHIAWEVATAKAIVTPAWLFESARRGTALPCGDYAAVEDLLEKTAQNCPDKECRCTAKNSGSPPASSVSGASIADEGLGLGDTSSLSLKYDSRYACCRASPLVCPNQGLVEALDIMRQSRALEGEERSALSYEKAVAVAFPDLIDSRNLQAAQALPFLGKKLGSMVEEYVQNGAISECKCILSSERFISLSAFTTIYGIGPHTARNLYARGLRTIDDLNAFYGLYDFENLDINSVEVTDSEQVEESDGENVVERSILTSLALRKELAETIPRAEVEEMRAVVMRELDIIATGCTSTIAGGYRRGKPQSNDIDLIITHPDPARAKGLGKCLVNRLYEQGLITHVMHLSSFHAPNTLRTTHWDSLEKSLTIFKLPAFTINDTPRLHRRLDLILAVPDVYWTAVVGWTGSKMFERDLRLWAKEQKGLKFDSAGITRRRDAKAYYPRSEKEVFDLLGLEMVPPHLRNA</sequence>
<dbReference type="InterPro" id="IPR043519">
    <property type="entry name" value="NT_sf"/>
</dbReference>
<dbReference type="InterPro" id="IPR002054">
    <property type="entry name" value="DNA-dir_DNA_pol_X"/>
</dbReference>
<evidence type="ECO:0000256" key="8">
    <source>
        <dbReference type="ARBA" id="ARBA00022932"/>
    </source>
</evidence>
<dbReference type="Gene3D" id="3.30.210.10">
    <property type="entry name" value="DNA polymerase, thumb domain"/>
    <property type="match status" value="1"/>
</dbReference>
<comment type="similarity">
    <text evidence="1">Belongs to the DNA polymerase type-X family.</text>
</comment>
<dbReference type="PRINTS" id="PR00869">
    <property type="entry name" value="DNAPOLX"/>
</dbReference>
<dbReference type="Pfam" id="PF14791">
    <property type="entry name" value="DNA_pol_B_thumb"/>
    <property type="match status" value="1"/>
</dbReference>
<dbReference type="GO" id="GO:0005634">
    <property type="term" value="C:nucleus"/>
    <property type="evidence" value="ECO:0007669"/>
    <property type="project" value="TreeGrafter"/>
</dbReference>
<dbReference type="InterPro" id="IPR027421">
    <property type="entry name" value="DNA_pol_lamdba_lyase_dom_sf"/>
</dbReference>
<dbReference type="InterPro" id="IPR022312">
    <property type="entry name" value="DNA_pol_X"/>
</dbReference>
<dbReference type="Proteomes" id="UP000076532">
    <property type="component" value="Unassembled WGS sequence"/>
</dbReference>
<evidence type="ECO:0000313" key="14">
    <source>
        <dbReference type="EMBL" id="KZP27630.1"/>
    </source>
</evidence>
<dbReference type="Pfam" id="PF10391">
    <property type="entry name" value="DNA_pol_lambd_f"/>
    <property type="match status" value="1"/>
</dbReference>
<keyword evidence="6" id="KW-0235">DNA replication</keyword>
<keyword evidence="8" id="KW-0239">DNA-directed DNA polymerase</keyword>
<dbReference type="Pfam" id="PF14792">
    <property type="entry name" value="DNA_pol_B_palm"/>
    <property type="match status" value="1"/>
</dbReference>
<dbReference type="InterPro" id="IPR019843">
    <property type="entry name" value="DNA_pol-X_BS"/>
</dbReference>
<evidence type="ECO:0000256" key="2">
    <source>
        <dbReference type="ARBA" id="ARBA00012417"/>
    </source>
</evidence>
<feature type="domain" description="DNA-directed DNA polymerase X" evidence="13">
    <location>
        <begin position="211"/>
        <end position="570"/>
    </location>
</feature>
<evidence type="ECO:0000256" key="10">
    <source>
        <dbReference type="ARBA" id="ARBA00023204"/>
    </source>
</evidence>
<keyword evidence="3" id="KW-0237">DNA synthesis</keyword>
<dbReference type="GO" id="GO:0006260">
    <property type="term" value="P:DNA replication"/>
    <property type="evidence" value="ECO:0007669"/>
    <property type="project" value="UniProtKB-KW"/>
</dbReference>
<dbReference type="InterPro" id="IPR037160">
    <property type="entry name" value="DNA_Pol_thumb_sf"/>
</dbReference>
<protein>
    <recommendedName>
        <fullName evidence="2">DNA-directed DNA polymerase</fullName>
        <ecNumber evidence="2">2.7.7.7</ecNumber>
    </recommendedName>
</protein>
<dbReference type="AlphaFoldDB" id="A0A166QWC5"/>
<dbReference type="PANTHER" id="PTHR11276:SF28">
    <property type="entry name" value="DNA POLYMERASE LAMBDA"/>
    <property type="match status" value="1"/>
</dbReference>
<comment type="catalytic activity">
    <reaction evidence="11">
        <text>DNA(n) + a 2'-deoxyribonucleoside 5'-triphosphate = DNA(n+1) + diphosphate</text>
        <dbReference type="Rhea" id="RHEA:22508"/>
        <dbReference type="Rhea" id="RHEA-COMP:17339"/>
        <dbReference type="Rhea" id="RHEA-COMP:17340"/>
        <dbReference type="ChEBI" id="CHEBI:33019"/>
        <dbReference type="ChEBI" id="CHEBI:61560"/>
        <dbReference type="ChEBI" id="CHEBI:173112"/>
        <dbReference type="EC" id="2.7.7.7"/>
    </reaction>
</comment>
<reference evidence="14 15" key="1">
    <citation type="journal article" date="2016" name="Mol. Biol. Evol.">
        <title>Comparative Genomics of Early-Diverging Mushroom-Forming Fungi Provides Insights into the Origins of Lignocellulose Decay Capabilities.</title>
        <authorList>
            <person name="Nagy L.G."/>
            <person name="Riley R."/>
            <person name="Tritt A."/>
            <person name="Adam C."/>
            <person name="Daum C."/>
            <person name="Floudas D."/>
            <person name="Sun H."/>
            <person name="Yadav J.S."/>
            <person name="Pangilinan J."/>
            <person name="Larsson K.H."/>
            <person name="Matsuura K."/>
            <person name="Barry K."/>
            <person name="Labutti K."/>
            <person name="Kuo R."/>
            <person name="Ohm R.A."/>
            <person name="Bhattacharya S.S."/>
            <person name="Shirouzu T."/>
            <person name="Yoshinaga Y."/>
            <person name="Martin F.M."/>
            <person name="Grigoriev I.V."/>
            <person name="Hibbett D.S."/>
        </authorList>
    </citation>
    <scope>NUCLEOTIDE SEQUENCE [LARGE SCALE GENOMIC DNA]</scope>
    <source>
        <strain evidence="14 15">CBS 109695</strain>
    </source>
</reference>
<evidence type="ECO:0000256" key="6">
    <source>
        <dbReference type="ARBA" id="ARBA00022705"/>
    </source>
</evidence>
<evidence type="ECO:0000259" key="13">
    <source>
        <dbReference type="SMART" id="SM00483"/>
    </source>
</evidence>
<dbReference type="InterPro" id="IPR029398">
    <property type="entry name" value="PolB_thumb"/>
</dbReference>
<dbReference type="OrthoDB" id="205514at2759"/>
<gene>
    <name evidence="14" type="ORF">FIBSPDRAFT_853496</name>
</gene>
<dbReference type="PROSITE" id="PS00522">
    <property type="entry name" value="DNA_POLYMERASE_X"/>
    <property type="match status" value="1"/>
</dbReference>
<proteinExistence type="inferred from homology"/>
<dbReference type="SUPFAM" id="SSF81301">
    <property type="entry name" value="Nucleotidyltransferase"/>
    <property type="match status" value="1"/>
</dbReference>
<evidence type="ECO:0000256" key="5">
    <source>
        <dbReference type="ARBA" id="ARBA00022695"/>
    </source>
</evidence>
<evidence type="ECO:0000256" key="3">
    <source>
        <dbReference type="ARBA" id="ARBA00022634"/>
    </source>
</evidence>
<dbReference type="Gene3D" id="3.30.460.10">
    <property type="entry name" value="Beta Polymerase, domain 2"/>
    <property type="match status" value="1"/>
</dbReference>